<evidence type="ECO:0000256" key="1">
    <source>
        <dbReference type="SAM" id="MobiDB-lite"/>
    </source>
</evidence>
<feature type="region of interest" description="Disordered" evidence="1">
    <location>
        <begin position="38"/>
        <end position="64"/>
    </location>
</feature>
<dbReference type="Proteomes" id="UP000468581">
    <property type="component" value="Unassembled WGS sequence"/>
</dbReference>
<comment type="caution">
    <text evidence="3">The sequence shown here is derived from an EMBL/GenBank/DDBJ whole genome shotgun (WGS) entry which is preliminary data.</text>
</comment>
<evidence type="ECO:0000313" key="4">
    <source>
        <dbReference type="Proteomes" id="UP000468581"/>
    </source>
</evidence>
<dbReference type="PROSITE" id="PS51257">
    <property type="entry name" value="PROKAR_LIPOPROTEIN"/>
    <property type="match status" value="1"/>
</dbReference>
<feature type="signal peptide" evidence="2">
    <location>
        <begin position="1"/>
        <end position="21"/>
    </location>
</feature>
<reference evidence="3 4" key="1">
    <citation type="submission" date="2020-01" db="EMBL/GenBank/DDBJ databases">
        <title>Leptobacterium flavescens.</title>
        <authorList>
            <person name="Wang G."/>
        </authorList>
    </citation>
    <scope>NUCLEOTIDE SEQUENCE [LARGE SCALE GENOMIC DNA]</scope>
    <source>
        <strain evidence="3 4">KCTC 22160</strain>
    </source>
</reference>
<feature type="chain" id="PRO_5026734383" description="DNA primase" evidence="2">
    <location>
        <begin position="22"/>
        <end position="64"/>
    </location>
</feature>
<dbReference type="AlphaFoldDB" id="A0A6P0UNK4"/>
<organism evidence="3 4">
    <name type="scientific">Leptobacterium flavescens</name>
    <dbReference type="NCBI Taxonomy" id="472055"/>
    <lineage>
        <taxon>Bacteria</taxon>
        <taxon>Pseudomonadati</taxon>
        <taxon>Bacteroidota</taxon>
        <taxon>Flavobacteriia</taxon>
        <taxon>Flavobacteriales</taxon>
        <taxon>Flavobacteriaceae</taxon>
        <taxon>Leptobacterium</taxon>
    </lineage>
</organism>
<proteinExistence type="predicted"/>
<name>A0A6P0UNK4_9FLAO</name>
<dbReference type="EMBL" id="JAABOO010000003">
    <property type="protein sequence ID" value="NER14547.1"/>
    <property type="molecule type" value="Genomic_DNA"/>
</dbReference>
<evidence type="ECO:0000256" key="2">
    <source>
        <dbReference type="SAM" id="SignalP"/>
    </source>
</evidence>
<keyword evidence="2" id="KW-0732">Signal</keyword>
<evidence type="ECO:0000313" key="3">
    <source>
        <dbReference type="EMBL" id="NER14547.1"/>
    </source>
</evidence>
<gene>
    <name evidence="3" type="ORF">GWK08_13920</name>
</gene>
<keyword evidence="4" id="KW-1185">Reference proteome</keyword>
<sequence>MKKLILIIVLFLGNLFMFSCTDETIADTESLYTDELATVGEDDETNQEEEEEEEENGDINGGGN</sequence>
<evidence type="ECO:0008006" key="5">
    <source>
        <dbReference type="Google" id="ProtNLM"/>
    </source>
</evidence>
<dbReference type="RefSeq" id="WP_163607833.1">
    <property type="nucleotide sequence ID" value="NZ_JAABOO010000003.1"/>
</dbReference>
<protein>
    <recommendedName>
        <fullName evidence="5">DNA primase</fullName>
    </recommendedName>
</protein>
<accession>A0A6P0UNK4</accession>
<feature type="compositionally biased region" description="Acidic residues" evidence="1">
    <location>
        <begin position="40"/>
        <end position="57"/>
    </location>
</feature>